<dbReference type="Pfam" id="PF00106">
    <property type="entry name" value="adh_short"/>
    <property type="match status" value="1"/>
</dbReference>
<sequence length="280" mass="29958">MQKTWFITGASRGLGTTIAKAALQAGDRVVATARKQEDIVKGLGADNDQLLGVALDVTDAAQAQAAVQAAVSRFGSIDVLVNNAGYGHLGFFEENTIQDAQAQFATNLFGVFNVTWAALPVMRAARKGRIFNLSSIAGILGVESCSLYSASKFALEGFSESLSREVAPFGLFVTIVEPGPFRTDFLTGESLRFGDTVVADYDDRRDQRRAYFEQRNGQQPGDPAKLAEALVRLANEAEPPMRFIAGSMAVNAADAKLAGMLAELDRWRALSVGTDGHYAA</sequence>
<dbReference type="PROSITE" id="PS00061">
    <property type="entry name" value="ADH_SHORT"/>
    <property type="match status" value="1"/>
</dbReference>
<dbReference type="SUPFAM" id="SSF51735">
    <property type="entry name" value="NAD(P)-binding Rossmann-fold domains"/>
    <property type="match status" value="1"/>
</dbReference>
<dbReference type="PATRIC" id="fig|908627.4.peg.4527"/>
<dbReference type="EMBL" id="AEJF01000126">
    <property type="protein sequence ID" value="KLU24381.1"/>
    <property type="molecule type" value="Genomic_DNA"/>
</dbReference>
<gene>
    <name evidence="4" type="ORF">EOS_20210</name>
</gene>
<dbReference type="PANTHER" id="PTHR43976">
    <property type="entry name" value="SHORT CHAIN DEHYDROGENASE"/>
    <property type="match status" value="1"/>
</dbReference>
<dbReference type="PRINTS" id="PR00080">
    <property type="entry name" value="SDRFAMILY"/>
</dbReference>
<organism evidence="4 5">
    <name type="scientific">Caballeronia mineralivorans PML1(12)</name>
    <dbReference type="NCBI Taxonomy" id="908627"/>
    <lineage>
        <taxon>Bacteria</taxon>
        <taxon>Pseudomonadati</taxon>
        <taxon>Pseudomonadota</taxon>
        <taxon>Betaproteobacteria</taxon>
        <taxon>Burkholderiales</taxon>
        <taxon>Burkholderiaceae</taxon>
        <taxon>Caballeronia</taxon>
    </lineage>
</organism>
<dbReference type="NCBIfam" id="NF004824">
    <property type="entry name" value="PRK06180.1"/>
    <property type="match status" value="1"/>
</dbReference>
<dbReference type="CDD" id="cd05374">
    <property type="entry name" value="17beta-HSD-like_SDR_c"/>
    <property type="match status" value="1"/>
</dbReference>
<dbReference type="Proteomes" id="UP000035963">
    <property type="component" value="Unassembled WGS sequence"/>
</dbReference>
<evidence type="ECO:0000256" key="3">
    <source>
        <dbReference type="RuleBase" id="RU000363"/>
    </source>
</evidence>
<dbReference type="InterPro" id="IPR036291">
    <property type="entry name" value="NAD(P)-bd_dom_sf"/>
</dbReference>
<keyword evidence="5" id="KW-1185">Reference proteome</keyword>
<evidence type="ECO:0000313" key="5">
    <source>
        <dbReference type="Proteomes" id="UP000035963"/>
    </source>
</evidence>
<name>A0A0J1CVL6_9BURK</name>
<dbReference type="OrthoDB" id="9789083at2"/>
<evidence type="ECO:0000313" key="4">
    <source>
        <dbReference type="EMBL" id="KLU24381.1"/>
    </source>
</evidence>
<protein>
    <submittedName>
        <fullName evidence="4">Short-chain dehydrogenase</fullName>
    </submittedName>
</protein>
<dbReference type="NCBIfam" id="NF006114">
    <property type="entry name" value="PRK08263.1"/>
    <property type="match status" value="1"/>
</dbReference>
<evidence type="ECO:0000256" key="2">
    <source>
        <dbReference type="ARBA" id="ARBA00023002"/>
    </source>
</evidence>
<dbReference type="InterPro" id="IPR051911">
    <property type="entry name" value="SDR_oxidoreductase"/>
</dbReference>
<evidence type="ECO:0000256" key="1">
    <source>
        <dbReference type="ARBA" id="ARBA00006484"/>
    </source>
</evidence>
<dbReference type="GO" id="GO:0016491">
    <property type="term" value="F:oxidoreductase activity"/>
    <property type="evidence" value="ECO:0007669"/>
    <property type="project" value="UniProtKB-KW"/>
</dbReference>
<dbReference type="AlphaFoldDB" id="A0A0J1CVL6"/>
<dbReference type="PRINTS" id="PR00081">
    <property type="entry name" value="GDHRDH"/>
</dbReference>
<dbReference type="Gene3D" id="3.40.50.720">
    <property type="entry name" value="NAD(P)-binding Rossmann-like Domain"/>
    <property type="match status" value="1"/>
</dbReference>
<keyword evidence="2" id="KW-0560">Oxidoreductase</keyword>
<comment type="caution">
    <text evidence="4">The sequence shown here is derived from an EMBL/GenBank/DDBJ whole genome shotgun (WGS) entry which is preliminary data.</text>
</comment>
<dbReference type="PANTHER" id="PTHR43976:SF16">
    <property type="entry name" value="SHORT-CHAIN DEHYDROGENASE_REDUCTASE FAMILY PROTEIN"/>
    <property type="match status" value="1"/>
</dbReference>
<dbReference type="InterPro" id="IPR002347">
    <property type="entry name" value="SDR_fam"/>
</dbReference>
<dbReference type="InterPro" id="IPR020904">
    <property type="entry name" value="Sc_DH/Rdtase_CS"/>
</dbReference>
<reference evidence="4 5" key="1">
    <citation type="journal article" date="2015" name="Genome Announc.">
        <title>Draft Genome Sequence of Burkholderia sp. Strain PML1(12), an Ectomycorrhizosphere-Inhabiting Bacterium with Effective Mineral-Weathering Ability.</title>
        <authorList>
            <person name="Uroz S."/>
            <person name="Oger P."/>
        </authorList>
    </citation>
    <scope>NUCLEOTIDE SEQUENCE [LARGE SCALE GENOMIC DNA]</scope>
    <source>
        <strain evidence="5">PML1(12)</strain>
    </source>
</reference>
<accession>A0A0J1CVL6</accession>
<comment type="similarity">
    <text evidence="1 3">Belongs to the short-chain dehydrogenases/reductases (SDR) family.</text>
</comment>
<proteinExistence type="inferred from homology"/>